<reference evidence="1" key="4">
    <citation type="submission" date="2025-08" db="UniProtKB">
        <authorList>
            <consortium name="Ensembl"/>
        </authorList>
    </citation>
    <scope>IDENTIFICATION</scope>
</reference>
<evidence type="ECO:0000313" key="1">
    <source>
        <dbReference type="Ensembl" id="ENSP00000508830.1"/>
    </source>
</evidence>
<accession>A0A8I5KR81</accession>
<reference evidence="1 2" key="3">
    <citation type="journal article" date="2004" name="Nature">
        <title>Finishing the euchromatic sequence of the human genome.</title>
        <authorList>
            <consortium name="International Human Genome Sequencing Consortium"/>
        </authorList>
    </citation>
    <scope>NUCLEOTIDE SEQUENCE [LARGE SCALE GENOMIC DNA]</scope>
</reference>
<gene>
    <name evidence="1" type="primary">RARS2</name>
</gene>
<keyword evidence="2" id="KW-1185">Reference proteome</keyword>
<dbReference type="AlphaFoldDB" id="A0A8I5KR81"/>
<dbReference type="OpenTargets" id="ENSG00000146282"/>
<dbReference type="HGNC" id="HGNC:21406">
    <property type="gene designation" value="RARS2"/>
</dbReference>
<dbReference type="Ensembl" id="ENST00000686988.1">
    <property type="protein sequence ID" value="ENSP00000508830.1"/>
    <property type="gene ID" value="ENSG00000146282.19"/>
</dbReference>
<dbReference type="GeneTree" id="ENSGT00530000063407"/>
<reference evidence="1" key="5">
    <citation type="submission" date="2025-09" db="UniProtKB">
        <authorList>
            <consortium name="Ensembl"/>
        </authorList>
    </citation>
    <scope>IDENTIFICATION</scope>
</reference>
<name>A0A8I5KR81_HUMAN</name>
<dbReference type="PANTHER" id="PTHR46254">
    <property type="entry name" value="PROTEIN GVQW1-RELATED"/>
    <property type="match status" value="1"/>
</dbReference>
<protein>
    <submittedName>
        <fullName evidence="1">Arginyl-tRNA synthetase 2, mitochondrial</fullName>
    </submittedName>
</protein>
<dbReference type="OrthoDB" id="68056at2759"/>
<organism evidence="1 2">
    <name type="scientific">Homo sapiens</name>
    <name type="common">Human</name>
    <dbReference type="NCBI Taxonomy" id="9606"/>
    <lineage>
        <taxon>Eukaryota</taxon>
        <taxon>Metazoa</taxon>
        <taxon>Chordata</taxon>
        <taxon>Craniata</taxon>
        <taxon>Vertebrata</taxon>
        <taxon>Euteleostomi</taxon>
        <taxon>Mammalia</taxon>
        <taxon>Eutheria</taxon>
        <taxon>Euarchontoglires</taxon>
        <taxon>Primates</taxon>
        <taxon>Haplorrhini</taxon>
        <taxon>Catarrhini</taxon>
        <taxon>Hominidae</taxon>
        <taxon>Homo</taxon>
    </lineage>
</organism>
<dbReference type="Proteomes" id="UP000005640">
    <property type="component" value="Chromosome 6"/>
</dbReference>
<reference evidence="1 2" key="1">
    <citation type="journal article" date="2001" name="Nature">
        <title>Initial sequencing and analysis of the human genome.</title>
        <authorList>
            <consortium name="International Human Genome Sequencing Consortium"/>
            <person name="Lander E.S."/>
            <person name="Linton L.M."/>
            <person name="Birren B."/>
            <person name="Nusbaum C."/>
            <person name="Zody M.C."/>
            <person name="Baldwin J."/>
            <person name="Devon K."/>
            <person name="Dewar K."/>
            <person name="Doyle M."/>
            <person name="FitzHugh W."/>
            <person name="Funke R."/>
            <person name="Gage D."/>
            <person name="Harris K."/>
            <person name="Heaford A."/>
            <person name="Howland J."/>
            <person name="Kann L."/>
            <person name="Lehoczky J."/>
            <person name="LeVine R."/>
            <person name="McEwan P."/>
            <person name="McKernan K."/>
            <person name="Meldrim J."/>
            <person name="Mesirov J.P."/>
            <person name="Miranda C."/>
            <person name="Morris W."/>
            <person name="Naylor J."/>
            <person name="Raymond C."/>
            <person name="Rosetti M."/>
            <person name="Santos R."/>
            <person name="Sheridan A."/>
            <person name="Sougnez C."/>
            <person name="Stange-Thomann N."/>
            <person name="Stojanovic N."/>
            <person name="Subramanian A."/>
            <person name="Wyman D."/>
            <person name="Rogers J."/>
            <person name="Sulston J."/>
            <person name="Ainscough R."/>
            <person name="Beck S."/>
            <person name="Bentley D."/>
            <person name="Burton J."/>
            <person name="Clee C."/>
            <person name="Carter N."/>
            <person name="Coulson A."/>
            <person name="Deadman R."/>
            <person name="Deloukas P."/>
            <person name="Dunham A."/>
            <person name="Dunham I."/>
            <person name="Durbin R."/>
            <person name="French L."/>
            <person name="Grafham D."/>
            <person name="Gregory S."/>
            <person name="Hubbard T."/>
            <person name="Humphray S."/>
            <person name="Hunt A."/>
            <person name="Jones M."/>
            <person name="Lloyd C."/>
            <person name="McMurray A."/>
            <person name="Matthews L."/>
            <person name="Mercer S."/>
            <person name="Milne S."/>
            <person name="Mullikin J.C."/>
            <person name="Mungall A."/>
            <person name="Plumb R."/>
            <person name="Ross M."/>
            <person name="Shownkeen R."/>
            <person name="Sims S."/>
            <person name="Waterston R.H."/>
            <person name="Wilson R.K."/>
            <person name="Hillier L.W."/>
            <person name="McPherson J.D."/>
            <person name="Marra M.A."/>
            <person name="Mardis E.R."/>
            <person name="Fulton L.A."/>
            <person name="Chinwalla A.T."/>
            <person name="Pepin K.H."/>
            <person name="Gish W.R."/>
            <person name="Chissoe S.L."/>
            <person name="Wendl M.C."/>
            <person name="Delehaunty K.D."/>
            <person name="Miner T.L."/>
            <person name="Delehaunty A."/>
            <person name="Kramer J.B."/>
            <person name="Cook L.L."/>
            <person name="Fulton R.S."/>
            <person name="Johnson D.L."/>
            <person name="Minx P.J."/>
            <person name="Clifton S.W."/>
            <person name="Hawkins T."/>
            <person name="Branscomb E."/>
            <person name="Predki P."/>
            <person name="Richardson P."/>
            <person name="Wenning S."/>
            <person name="Slezak T."/>
            <person name="Doggett N."/>
            <person name="Cheng J.F."/>
            <person name="Olsen A."/>
            <person name="Lucas S."/>
            <person name="Elkin C."/>
            <person name="Uberbacher E."/>
            <person name="Frazier M."/>
            <person name="Gibbs R.A."/>
            <person name="Muzny D.M."/>
            <person name="Scherer S.E."/>
            <person name="Bouck J.B."/>
            <person name="Sodergren E.J."/>
            <person name="Worley K.C."/>
            <person name="Rives C.M."/>
            <person name="Gorrell J.H."/>
            <person name="Metzker M.L."/>
            <person name="Naylor S.L."/>
            <person name="Kucherlapati R.S."/>
            <person name="Nelson D.L."/>
            <person name="Weinstock G.M."/>
            <person name="Sakaki Y."/>
            <person name="Fujiyama A."/>
            <person name="Hattori M."/>
            <person name="Yada T."/>
            <person name="Toyoda A."/>
            <person name="Itoh T."/>
            <person name="Kawagoe C."/>
            <person name="Watanabe H."/>
            <person name="Totoki Y."/>
            <person name="Taylor T."/>
            <person name="Weissenbach J."/>
            <person name="Heilig R."/>
            <person name="Saurin W."/>
            <person name="Artiguenave F."/>
            <person name="Brottier P."/>
            <person name="Bruls T."/>
            <person name="Pelletier E."/>
            <person name="Robert C."/>
            <person name="Wincker P."/>
            <person name="Smith D.R."/>
            <person name="Doucette-Stamm L."/>
            <person name="Rubenfield M."/>
            <person name="Weinstock K."/>
            <person name="Lee H.M."/>
            <person name="Dubois J."/>
            <person name="Rosenthal A."/>
            <person name="Platzer M."/>
            <person name="Nyakatura G."/>
            <person name="Taudien S."/>
            <person name="Rump A."/>
            <person name="Yang H."/>
            <person name="Yu J."/>
            <person name="Wang J."/>
            <person name="Huang G."/>
            <person name="Gu J."/>
            <person name="Hood L."/>
            <person name="Rowen L."/>
            <person name="Madan A."/>
            <person name="Qin S."/>
            <person name="Davis R.W."/>
            <person name="Federspiel N.A."/>
            <person name="Abola A.P."/>
            <person name="Proctor M.J."/>
            <person name="Myers R.M."/>
            <person name="Schmutz J."/>
            <person name="Dickson M."/>
            <person name="Grimwood J."/>
            <person name="Cox D.R."/>
            <person name="Olson M.V."/>
            <person name="Kaul R."/>
            <person name="Raymond C."/>
            <person name="Shimizu N."/>
            <person name="Kawasaki K."/>
            <person name="Minoshima S."/>
            <person name="Evans G.A."/>
            <person name="Athanasiou M."/>
            <person name="Schultz R."/>
            <person name="Roe B.A."/>
            <person name="Chen F."/>
            <person name="Pan H."/>
            <person name="Ramser J."/>
            <person name="Lehrach H."/>
            <person name="Reinhardt R."/>
            <person name="McCombie W.R."/>
            <person name="de la Bastide M."/>
            <person name="Dedhia N."/>
            <person name="Blocker H."/>
            <person name="Hornischer K."/>
            <person name="Nordsiek G."/>
            <person name="Agarwala R."/>
            <person name="Aravind L."/>
            <person name="Bailey J.A."/>
            <person name="Bateman A."/>
            <person name="Batzoglou S."/>
            <person name="Birney E."/>
            <person name="Bork P."/>
            <person name="Brown D.G."/>
            <person name="Burge C.B."/>
            <person name="Cerutti L."/>
            <person name="Chen H.C."/>
            <person name="Church D."/>
            <person name="Clamp M."/>
            <person name="Copley R.R."/>
            <person name="Doerks T."/>
            <person name="Eddy S.R."/>
            <person name="Eichler E.E."/>
            <person name="Furey T.S."/>
            <person name="Galagan J."/>
            <person name="Gilbert J.G."/>
            <person name="Harmon C."/>
            <person name="Hayashizaki Y."/>
            <person name="Haussler D."/>
            <person name="Hermjakob H."/>
            <person name="Hokamp K."/>
            <person name="Jang W."/>
            <person name="Johnson L.S."/>
            <person name="Jones T.A."/>
            <person name="Kasif S."/>
            <person name="Kaspryzk A."/>
            <person name="Kennedy S."/>
            <person name="Kent W.J."/>
            <person name="Kitts P."/>
            <person name="Koonin E.V."/>
            <person name="Korf I."/>
            <person name="Kulp D."/>
            <person name="Lancet D."/>
            <person name="Lowe T.M."/>
            <person name="McLysaght A."/>
            <person name="Mikkelsen T."/>
            <person name="Moran J.V."/>
            <person name="Mulder N."/>
            <person name="Pollara V.J."/>
            <person name="Ponting C.P."/>
            <person name="Schuler G."/>
            <person name="Schultz J."/>
            <person name="Slater G."/>
            <person name="Smit A.F."/>
            <person name="Stupka E."/>
            <person name="Szustakowski J."/>
            <person name="Thierry-Mieg D."/>
            <person name="Thierry-Mieg J."/>
            <person name="Wagner L."/>
            <person name="Wallis J."/>
            <person name="Wheeler R."/>
            <person name="Williams A."/>
            <person name="Wolf Y.I."/>
            <person name="Wolfe K.H."/>
            <person name="Yang S.P."/>
            <person name="Yeh R.F."/>
            <person name="Collins F."/>
            <person name="Guyer M.S."/>
            <person name="Peterson J."/>
            <person name="Felsenfeld A."/>
            <person name="Wetterstrand K.A."/>
            <person name="Patrinos A."/>
            <person name="Morgan M.J."/>
            <person name="de Jong P."/>
            <person name="Catanese J.J."/>
            <person name="Osoegawa K."/>
            <person name="Shizuya H."/>
            <person name="Choi S."/>
            <person name="Chen Y.J."/>
        </authorList>
    </citation>
    <scope>NUCLEOTIDE SEQUENCE [LARGE SCALE GENOMIC DNA]</scope>
</reference>
<sequence>MACGFRRAIACQAGVQWHNLGSPQPPPPRFKRFSCLSLPGSWDYSFPEC</sequence>
<dbReference type="EMBL" id="AL451126">
    <property type="status" value="NOT_ANNOTATED_CDS"/>
    <property type="molecule type" value="Genomic_DNA"/>
</dbReference>
<dbReference type="EMBL" id="AL049697">
    <property type="status" value="NOT_ANNOTATED_CDS"/>
    <property type="molecule type" value="Genomic_DNA"/>
</dbReference>
<evidence type="ECO:0000313" key="2">
    <source>
        <dbReference type="Proteomes" id="UP000005640"/>
    </source>
</evidence>
<dbReference type="Ensembl" id="ENST00000686988.1">
    <property type="protein sequence ID" value="ENSP00000508830.1"/>
    <property type="gene ID" value="ENSG00000146282.20"/>
</dbReference>
<proteinExistence type="predicted"/>
<reference evidence="1 2" key="2">
    <citation type="journal article" date="2003" name="Nature">
        <title>The DNA sequence and analysis of human chromosome 6.</title>
        <authorList>
            <person name="Mungall A.J."/>
            <person name="Palmer S.A."/>
            <person name="Sims S.K."/>
            <person name="Edwards C.A."/>
            <person name="Ashurst J.L."/>
            <person name="Wilming L."/>
            <person name="Jones M.C."/>
            <person name="Horton R."/>
            <person name="Hunt S.E."/>
            <person name="Scott C.E."/>
            <person name="Gilbert J.G."/>
            <person name="Clamp M.E."/>
            <person name="Bethel G."/>
            <person name="Milne S."/>
            <person name="Ainscough R."/>
            <person name="Almeida J.P."/>
            <person name="Ambrose K.D."/>
            <person name="Andrews T.D."/>
            <person name="Ashwell R.I."/>
            <person name="Babbage A.K."/>
            <person name="Bagguley C.L."/>
            <person name="Bailey J."/>
            <person name="Banerjee R."/>
            <person name="Barker D.J."/>
            <person name="Barlow K.F."/>
            <person name="Bates K."/>
            <person name="Beare D.M."/>
            <person name="Beasley H."/>
            <person name="Beasley O."/>
            <person name="Bird C.P."/>
            <person name="Blakey S."/>
            <person name="Bray-Allen S."/>
            <person name="Brook J."/>
            <person name="Brown A.J."/>
            <person name="Brown J.Y."/>
            <person name="Burford D.C."/>
            <person name="Burrill W."/>
            <person name="Burton J."/>
            <person name="Carder C."/>
            <person name="Carter N.P."/>
            <person name="Chapman J.C."/>
            <person name="Clark S.Y."/>
            <person name="Clark G."/>
            <person name="Clee C.M."/>
            <person name="Clegg S."/>
            <person name="Cobley V."/>
            <person name="Collier R.E."/>
            <person name="Collins J.E."/>
            <person name="Colman L.K."/>
            <person name="Corby N.R."/>
            <person name="Coville G.J."/>
            <person name="Culley K.M."/>
            <person name="Dhami P."/>
            <person name="Davies J."/>
            <person name="Dunn M."/>
            <person name="Earthrowl M.E."/>
            <person name="Ellington A.E."/>
            <person name="Evans K.A."/>
            <person name="Faulkner L."/>
            <person name="Francis M.D."/>
            <person name="Frankish A."/>
            <person name="Frankland J."/>
            <person name="French L."/>
            <person name="Garner P."/>
            <person name="Garnett J."/>
            <person name="Ghori M.J."/>
            <person name="Gilby L.M."/>
            <person name="Gillson C.J."/>
            <person name="Glithero R.J."/>
            <person name="Grafham D.V."/>
            <person name="Grant M."/>
            <person name="Gribble S."/>
            <person name="Griffiths C."/>
            <person name="Griffiths M."/>
            <person name="Hall R."/>
            <person name="Halls K.S."/>
            <person name="Hammond S."/>
            <person name="Harley J.L."/>
            <person name="Hart E.A."/>
            <person name="Heath P.D."/>
            <person name="Heathcott R."/>
            <person name="Holmes S.J."/>
            <person name="Howden P.J."/>
            <person name="Howe K.L."/>
            <person name="Howell G.R."/>
            <person name="Huckle E."/>
            <person name="Humphray S.J."/>
            <person name="Humphries M.D."/>
            <person name="Hunt A.R."/>
            <person name="Johnson C.M."/>
            <person name="Joy A.A."/>
            <person name="Kay M."/>
            <person name="Keenan S.J."/>
            <person name="Kimberley A.M."/>
            <person name="King A."/>
            <person name="Laird G.K."/>
            <person name="Langford C."/>
            <person name="Lawlor S."/>
            <person name="Leongamornlert D.A."/>
            <person name="Leversha M."/>
            <person name="Lloyd C.R."/>
            <person name="Lloyd D.M."/>
            <person name="Loveland J.E."/>
            <person name="Lovell J."/>
            <person name="Martin S."/>
            <person name="Mashreghi-Mohammadi M."/>
            <person name="Maslen G.L."/>
            <person name="Matthews L."/>
            <person name="McCann O.T."/>
            <person name="McLaren S.J."/>
            <person name="McLay K."/>
            <person name="McMurray A."/>
            <person name="Moore M.J."/>
            <person name="Mullikin J.C."/>
            <person name="Niblett D."/>
            <person name="Nickerson T."/>
            <person name="Novik K.L."/>
            <person name="Oliver K."/>
            <person name="Overton-Larty E.K."/>
            <person name="Parker A."/>
            <person name="Patel R."/>
            <person name="Pearce A.V."/>
            <person name="Peck A.I."/>
            <person name="Phillimore B."/>
            <person name="Phillips S."/>
            <person name="Plumb R.W."/>
            <person name="Porter K.M."/>
            <person name="Ramsey Y."/>
            <person name="Ranby S.A."/>
            <person name="Rice C.M."/>
            <person name="Ross M.T."/>
            <person name="Searle S.M."/>
            <person name="Sehra H.K."/>
            <person name="Sheridan E."/>
            <person name="Skuce C.D."/>
            <person name="Smith S."/>
            <person name="Smith M."/>
            <person name="Spraggon L."/>
            <person name="Squares S.L."/>
            <person name="Steward C.A."/>
            <person name="Sycamore N."/>
            <person name="Tamlyn-Hall G."/>
            <person name="Tester J."/>
            <person name="Theaker A.J."/>
            <person name="Thomas D.W."/>
            <person name="Thorpe A."/>
            <person name="Tracey A."/>
            <person name="Tromans A."/>
            <person name="Tubby B."/>
            <person name="Wall M."/>
            <person name="Wallis J.M."/>
            <person name="West A.P."/>
            <person name="White S.S."/>
            <person name="Whitehead S.L."/>
            <person name="Whittaker H."/>
            <person name="Wild A."/>
            <person name="Willey D.J."/>
            <person name="Wilmer T.E."/>
            <person name="Wood J.M."/>
            <person name="Wray P.W."/>
            <person name="Wyatt J.C."/>
            <person name="Young L."/>
            <person name="Younger R.M."/>
            <person name="Bentley D.R."/>
            <person name="Coulson A."/>
            <person name="Durbin R."/>
            <person name="Hubbard T."/>
            <person name="Sulston J.E."/>
            <person name="Dunham I."/>
            <person name="Rogers J."/>
            <person name="Beck S."/>
        </authorList>
    </citation>
    <scope>NUCLEOTIDE SEQUENCE [LARGE SCALE GENOMIC DNA]</scope>
</reference>